<proteinExistence type="predicted"/>
<feature type="compositionally biased region" description="Low complexity" evidence="1">
    <location>
        <begin position="478"/>
        <end position="491"/>
    </location>
</feature>
<sequence length="601" mass="62875">MLAEGAEDFGGVIALPSGVSQGSPDPPENQVTPTAASAAMRVPPDDVIRPPTVSDPALRALAAARVAAAARSLSDSEASLDTAAAGRIPHVLTETGDRRVRWLQALPSCSSSSSGGGLPPGSSAGVDRSLGTAGGGEATTPGNTDAGSSSAGEDCYRFRDDPIARDVYIKRKESTWEISFPLAESLQDSSSEGQQALQKREDALLQRKAHCLSLMKKQQHQQQQRAGRPLRRAASCDRLGCSALVRPSVSANASTSRGVESLPSADAVSEIASSVRALQAAALTPAALSPTAGALARALDDQRVLLQQLQPSELQHLPSVQRMKSLRSAFRPLKTITKDPATLYALSFALEAAIRGAYPSLAAVRGALSQLLHPAAAAAAAGELRKKDRPILQNSCREESSHNKAASSSTNDNGRGDNDGLATRCAHLRRDSGSPCVEELSLSSLSVEEAQVLKRLKRRLHSLTRAAPAGASGGRGGAAAASATGGNPTANEASEGRYCLLLWRLNGFERKVAHALVALTPVVDSFSVSLEDLQSADEAPSCTKNCLPQPLQQHHHQPRKRKVTGGKQKVVVICRRQHNGDEAFPPVSLAMLLVCAVAAAA</sequence>
<dbReference type="AlphaFoldDB" id="A0A1D3D258"/>
<evidence type="ECO:0000313" key="3">
    <source>
        <dbReference type="Proteomes" id="UP000095192"/>
    </source>
</evidence>
<evidence type="ECO:0000256" key="1">
    <source>
        <dbReference type="SAM" id="MobiDB-lite"/>
    </source>
</evidence>
<protein>
    <submittedName>
        <fullName evidence="2">Uncharacterized protein</fullName>
    </submittedName>
</protein>
<dbReference type="InParanoid" id="A0A1D3D258"/>
<feature type="region of interest" description="Disordered" evidence="1">
    <location>
        <begin position="394"/>
        <end position="418"/>
    </location>
</feature>
<feature type="compositionally biased region" description="Polar residues" evidence="1">
    <location>
        <begin position="403"/>
        <end position="413"/>
    </location>
</feature>
<name>A0A1D3D258_9EIME</name>
<keyword evidence="3" id="KW-1185">Reference proteome</keyword>
<comment type="caution">
    <text evidence="2">The sequence shown here is derived from an EMBL/GenBank/DDBJ whole genome shotgun (WGS) entry which is preliminary data.</text>
</comment>
<organism evidence="2 3">
    <name type="scientific">Cyclospora cayetanensis</name>
    <dbReference type="NCBI Taxonomy" id="88456"/>
    <lineage>
        <taxon>Eukaryota</taxon>
        <taxon>Sar</taxon>
        <taxon>Alveolata</taxon>
        <taxon>Apicomplexa</taxon>
        <taxon>Conoidasida</taxon>
        <taxon>Coccidia</taxon>
        <taxon>Eucoccidiorida</taxon>
        <taxon>Eimeriorina</taxon>
        <taxon>Eimeriidae</taxon>
        <taxon>Cyclospora</taxon>
    </lineage>
</organism>
<feature type="region of interest" description="Disordered" evidence="1">
    <location>
        <begin position="108"/>
        <end position="155"/>
    </location>
</feature>
<dbReference type="VEuPathDB" id="ToxoDB:LOC34619441"/>
<feature type="region of interest" description="Disordered" evidence="1">
    <location>
        <begin position="467"/>
        <end position="491"/>
    </location>
</feature>
<gene>
    <name evidence="2" type="ORF">cyc_02607</name>
</gene>
<dbReference type="EMBL" id="JROU02001060">
    <property type="protein sequence ID" value="OEH77541.1"/>
    <property type="molecule type" value="Genomic_DNA"/>
</dbReference>
<dbReference type="VEuPathDB" id="ToxoDB:cyc_02607"/>
<feature type="compositionally biased region" description="Polar residues" evidence="1">
    <location>
        <begin position="18"/>
        <end position="35"/>
    </location>
</feature>
<dbReference type="Proteomes" id="UP000095192">
    <property type="component" value="Unassembled WGS sequence"/>
</dbReference>
<accession>A0A1D3D258</accession>
<reference evidence="2 3" key="1">
    <citation type="journal article" date="2016" name="BMC Genomics">
        <title>Comparative genomics reveals Cyclospora cayetanensis possesses coccidia-like metabolism and invasion components but unique surface antigens.</title>
        <authorList>
            <person name="Liu S."/>
            <person name="Wang L."/>
            <person name="Zheng H."/>
            <person name="Xu Z."/>
            <person name="Roellig D.M."/>
            <person name="Li N."/>
            <person name="Frace M.A."/>
            <person name="Tang K."/>
            <person name="Arrowood M.J."/>
            <person name="Moss D.M."/>
            <person name="Zhang L."/>
            <person name="Feng Y."/>
            <person name="Xiao L."/>
        </authorList>
    </citation>
    <scope>NUCLEOTIDE SEQUENCE [LARGE SCALE GENOMIC DNA]</scope>
    <source>
        <strain evidence="2 3">CHN_HEN01</strain>
    </source>
</reference>
<evidence type="ECO:0000313" key="2">
    <source>
        <dbReference type="EMBL" id="OEH77541.1"/>
    </source>
</evidence>
<feature type="region of interest" description="Disordered" evidence="1">
    <location>
        <begin position="1"/>
        <end position="53"/>
    </location>
</feature>